<dbReference type="Proteomes" id="UP000705230">
    <property type="component" value="Unassembled WGS sequence"/>
</dbReference>
<dbReference type="CDD" id="cd04301">
    <property type="entry name" value="NAT_SF"/>
    <property type="match status" value="1"/>
</dbReference>
<dbReference type="PROSITE" id="PS51186">
    <property type="entry name" value="GNAT"/>
    <property type="match status" value="1"/>
</dbReference>
<dbReference type="InterPro" id="IPR000182">
    <property type="entry name" value="GNAT_dom"/>
</dbReference>
<organism evidence="2 3">
    <name type="scientific">SAR86 cluster bacterium</name>
    <dbReference type="NCBI Taxonomy" id="2030880"/>
    <lineage>
        <taxon>Bacteria</taxon>
        <taxon>Pseudomonadati</taxon>
        <taxon>Pseudomonadota</taxon>
        <taxon>Gammaproteobacteria</taxon>
        <taxon>SAR86 cluster</taxon>
    </lineage>
</organism>
<feature type="domain" description="N-acetyltransferase" evidence="1">
    <location>
        <begin position="8"/>
        <end position="150"/>
    </location>
</feature>
<accession>A0A937JFC8</accession>
<protein>
    <submittedName>
        <fullName evidence="2">GNAT family N-acetyltransferase</fullName>
    </submittedName>
</protein>
<reference evidence="2" key="1">
    <citation type="submission" date="2020-10" db="EMBL/GenBank/DDBJ databases">
        <title>Microbiome of the Black Sea water column analyzed by genome centric metagenomics.</title>
        <authorList>
            <person name="Cabello-Yeves P.J."/>
            <person name="Callieri C."/>
            <person name="Picazo A."/>
            <person name="Mehrshad M."/>
            <person name="Haro-Moreno J.M."/>
            <person name="Roda-Garcia J."/>
            <person name="Dzembekova N."/>
            <person name="Slabakova V."/>
            <person name="Slabakova N."/>
            <person name="Moncheva S."/>
            <person name="Rodriguez-Valera F."/>
        </authorList>
    </citation>
    <scope>NUCLEOTIDE SEQUENCE</scope>
    <source>
        <strain evidence="2">BS30m-G43</strain>
    </source>
</reference>
<dbReference type="SUPFAM" id="SSF55729">
    <property type="entry name" value="Acyl-CoA N-acyltransferases (Nat)"/>
    <property type="match status" value="1"/>
</dbReference>
<dbReference type="Gene3D" id="3.40.630.30">
    <property type="match status" value="1"/>
</dbReference>
<evidence type="ECO:0000313" key="3">
    <source>
        <dbReference type="Proteomes" id="UP000705230"/>
    </source>
</evidence>
<evidence type="ECO:0000313" key="2">
    <source>
        <dbReference type="EMBL" id="MBL6902944.1"/>
    </source>
</evidence>
<gene>
    <name evidence="2" type="ORF">ISR29_01945</name>
</gene>
<dbReference type="Pfam" id="PF13673">
    <property type="entry name" value="Acetyltransf_10"/>
    <property type="match status" value="1"/>
</dbReference>
<sequence>MHIEFKWKTFDELTTDELYKIIHLRQKVFIVEQNCPYIDADYADQQANHLLVLEGKNLIGYLRAFEPGYKYSESSIGRIIIDLDYRKKGLGERITRAGISYLLKKFPNNNITISAQYRLLSFYNKLGFLERGSVYLEDDIDHIEMCLECFKK</sequence>
<proteinExistence type="predicted"/>
<evidence type="ECO:0000259" key="1">
    <source>
        <dbReference type="PROSITE" id="PS51186"/>
    </source>
</evidence>
<name>A0A937JFC8_9GAMM</name>
<comment type="caution">
    <text evidence="2">The sequence shown here is derived from an EMBL/GenBank/DDBJ whole genome shotgun (WGS) entry which is preliminary data.</text>
</comment>
<dbReference type="InterPro" id="IPR016181">
    <property type="entry name" value="Acyl_CoA_acyltransferase"/>
</dbReference>
<dbReference type="GO" id="GO:0016747">
    <property type="term" value="F:acyltransferase activity, transferring groups other than amino-acyl groups"/>
    <property type="evidence" value="ECO:0007669"/>
    <property type="project" value="InterPro"/>
</dbReference>
<dbReference type="AlphaFoldDB" id="A0A937JFC8"/>
<dbReference type="EMBL" id="JADHSG010000002">
    <property type="protein sequence ID" value="MBL6902944.1"/>
    <property type="molecule type" value="Genomic_DNA"/>
</dbReference>